<dbReference type="PRINTS" id="PR00455">
    <property type="entry name" value="HTHTETR"/>
</dbReference>
<keyword evidence="5" id="KW-1185">Reference proteome</keyword>
<dbReference type="SUPFAM" id="SSF46689">
    <property type="entry name" value="Homeodomain-like"/>
    <property type="match status" value="1"/>
</dbReference>
<dbReference type="InterPro" id="IPR050624">
    <property type="entry name" value="HTH-type_Tx_Regulator"/>
</dbReference>
<dbReference type="PATRIC" id="fig|1423750.3.peg.2456"/>
<feature type="DNA-binding region" description="H-T-H motif" evidence="2">
    <location>
        <begin position="24"/>
        <end position="43"/>
    </location>
</feature>
<protein>
    <recommendedName>
        <fullName evidence="3">HTH tetR-type domain-containing protein</fullName>
    </recommendedName>
</protein>
<dbReference type="Gene3D" id="1.10.357.10">
    <property type="entry name" value="Tetracycline Repressor, domain 2"/>
    <property type="match status" value="1"/>
</dbReference>
<evidence type="ECO:0000313" key="4">
    <source>
        <dbReference type="EMBL" id="KRM04011.1"/>
    </source>
</evidence>
<sequence>MDTKEKILQAALRLFAKDGYEGVSVRKIAEKLGITKGALYKHYKNKQDIFDSIVNRMEEIDAKRTKEFNSLIGNLNSQEQLTKQQIINGIKQFSIANFKYWTEDEFAANFRKILTLEQYRNPQMAKLLNKYLTNGVIKNAQVIMARIFVGTKYEHKDTNILALNYFGPIYLLMGLYDQSEDKASIEKAVVTHIDYFMESFG</sequence>
<dbReference type="EMBL" id="AZGB01000030">
    <property type="protein sequence ID" value="KRM04011.1"/>
    <property type="molecule type" value="Genomic_DNA"/>
</dbReference>
<feature type="domain" description="HTH tetR-type" evidence="3">
    <location>
        <begin position="1"/>
        <end position="61"/>
    </location>
</feature>
<dbReference type="InterPro" id="IPR009057">
    <property type="entry name" value="Homeodomain-like_sf"/>
</dbReference>
<evidence type="ECO:0000256" key="2">
    <source>
        <dbReference type="PROSITE-ProRule" id="PRU00335"/>
    </source>
</evidence>
<dbReference type="InterPro" id="IPR001647">
    <property type="entry name" value="HTH_TetR"/>
</dbReference>
<evidence type="ECO:0000259" key="3">
    <source>
        <dbReference type="PROSITE" id="PS50977"/>
    </source>
</evidence>
<organism evidence="4 5">
    <name type="scientific">Liquorilactobacillus ghanensis DSM 18630</name>
    <dbReference type="NCBI Taxonomy" id="1423750"/>
    <lineage>
        <taxon>Bacteria</taxon>
        <taxon>Bacillati</taxon>
        <taxon>Bacillota</taxon>
        <taxon>Bacilli</taxon>
        <taxon>Lactobacillales</taxon>
        <taxon>Lactobacillaceae</taxon>
        <taxon>Liquorilactobacillus</taxon>
    </lineage>
</organism>
<dbReference type="PROSITE" id="PS50977">
    <property type="entry name" value="HTH_TETR_2"/>
    <property type="match status" value="1"/>
</dbReference>
<dbReference type="AlphaFoldDB" id="A0A0R1VJ39"/>
<evidence type="ECO:0000256" key="1">
    <source>
        <dbReference type="ARBA" id="ARBA00023125"/>
    </source>
</evidence>
<dbReference type="GeneID" id="98320065"/>
<dbReference type="Pfam" id="PF00440">
    <property type="entry name" value="TetR_N"/>
    <property type="match status" value="1"/>
</dbReference>
<comment type="caution">
    <text evidence="4">The sequence shown here is derived from an EMBL/GenBank/DDBJ whole genome shotgun (WGS) entry which is preliminary data.</text>
</comment>
<proteinExistence type="predicted"/>
<dbReference type="GO" id="GO:0003677">
    <property type="term" value="F:DNA binding"/>
    <property type="evidence" value="ECO:0007669"/>
    <property type="project" value="UniProtKB-UniRule"/>
</dbReference>
<dbReference type="STRING" id="1423750.FC89_GL002414"/>
<name>A0A0R1VJ39_9LACO</name>
<accession>A0A0R1VJ39</accession>
<dbReference type="OrthoDB" id="9815924at2"/>
<dbReference type="Proteomes" id="UP000051451">
    <property type="component" value="Unassembled WGS sequence"/>
</dbReference>
<dbReference type="PANTHER" id="PTHR43479:SF11">
    <property type="entry name" value="ACREF_ENVCD OPERON REPRESSOR-RELATED"/>
    <property type="match status" value="1"/>
</dbReference>
<evidence type="ECO:0000313" key="5">
    <source>
        <dbReference type="Proteomes" id="UP000051451"/>
    </source>
</evidence>
<gene>
    <name evidence="4" type="ORF">FC89_GL002414</name>
</gene>
<dbReference type="RefSeq" id="WP_057872751.1">
    <property type="nucleotide sequence ID" value="NZ_AZGB01000030.1"/>
</dbReference>
<dbReference type="PANTHER" id="PTHR43479">
    <property type="entry name" value="ACREF/ENVCD OPERON REPRESSOR-RELATED"/>
    <property type="match status" value="1"/>
</dbReference>
<reference evidence="4 5" key="1">
    <citation type="journal article" date="2015" name="Genome Announc.">
        <title>Expanding the biotechnology potential of lactobacilli through comparative genomics of 213 strains and associated genera.</title>
        <authorList>
            <person name="Sun Z."/>
            <person name="Harris H.M."/>
            <person name="McCann A."/>
            <person name="Guo C."/>
            <person name="Argimon S."/>
            <person name="Zhang W."/>
            <person name="Yang X."/>
            <person name="Jeffery I.B."/>
            <person name="Cooney J.C."/>
            <person name="Kagawa T.F."/>
            <person name="Liu W."/>
            <person name="Song Y."/>
            <person name="Salvetti E."/>
            <person name="Wrobel A."/>
            <person name="Rasinkangas P."/>
            <person name="Parkhill J."/>
            <person name="Rea M.C."/>
            <person name="O'Sullivan O."/>
            <person name="Ritari J."/>
            <person name="Douillard F.P."/>
            <person name="Paul Ross R."/>
            <person name="Yang R."/>
            <person name="Briner A.E."/>
            <person name="Felis G.E."/>
            <person name="de Vos W.M."/>
            <person name="Barrangou R."/>
            <person name="Klaenhammer T.R."/>
            <person name="Caufield P.W."/>
            <person name="Cui Y."/>
            <person name="Zhang H."/>
            <person name="O'Toole P.W."/>
        </authorList>
    </citation>
    <scope>NUCLEOTIDE SEQUENCE [LARGE SCALE GENOMIC DNA]</scope>
    <source>
        <strain evidence="4 5">DSM 18630</strain>
    </source>
</reference>
<keyword evidence="1 2" id="KW-0238">DNA-binding</keyword>